<reference evidence="4" key="1">
    <citation type="journal article" date="2019" name="Int. J. Syst. Evol. Microbiol.">
        <title>The Global Catalogue of Microorganisms (GCM) 10K type strain sequencing project: providing services to taxonomists for standard genome sequencing and annotation.</title>
        <authorList>
            <consortium name="The Broad Institute Genomics Platform"/>
            <consortium name="The Broad Institute Genome Sequencing Center for Infectious Disease"/>
            <person name="Wu L."/>
            <person name="Ma J."/>
        </authorList>
    </citation>
    <scope>NUCLEOTIDE SEQUENCE [LARGE SCALE GENOMIC DNA]</scope>
    <source>
        <strain evidence="4">KCTC 32239</strain>
    </source>
</reference>
<keyword evidence="2" id="KW-0812">Transmembrane</keyword>
<feature type="coiled-coil region" evidence="1">
    <location>
        <begin position="3"/>
        <end position="55"/>
    </location>
</feature>
<name>A0ABQ3ASD8_9GAMM</name>
<dbReference type="Proteomes" id="UP000619761">
    <property type="component" value="Unassembled WGS sequence"/>
</dbReference>
<comment type="caution">
    <text evidence="3">The sequence shown here is derived from an EMBL/GenBank/DDBJ whole genome shotgun (WGS) entry which is preliminary data.</text>
</comment>
<dbReference type="RefSeq" id="WP_189416031.1">
    <property type="nucleotide sequence ID" value="NZ_BMYZ01000001.1"/>
</dbReference>
<sequence>MNIQQISNNIDQKLNQLDQQLGQLHAQLPGAGDNREQLLNDMAALEQIKTKLQKSRSIMWQAHELQSNGDLKRWQQKRWLGIGLCVVSAIGLLMLIFLVLSR</sequence>
<accession>A0ABQ3ASD8</accession>
<proteinExistence type="predicted"/>
<protein>
    <submittedName>
        <fullName evidence="3">Uncharacterized protein</fullName>
    </submittedName>
</protein>
<keyword evidence="4" id="KW-1185">Reference proteome</keyword>
<keyword evidence="1" id="KW-0175">Coiled coil</keyword>
<evidence type="ECO:0000256" key="1">
    <source>
        <dbReference type="SAM" id="Coils"/>
    </source>
</evidence>
<keyword evidence="2" id="KW-0472">Membrane</keyword>
<keyword evidence="2" id="KW-1133">Transmembrane helix</keyword>
<evidence type="ECO:0000313" key="4">
    <source>
        <dbReference type="Proteomes" id="UP000619761"/>
    </source>
</evidence>
<evidence type="ECO:0000313" key="3">
    <source>
        <dbReference type="EMBL" id="GGY65377.1"/>
    </source>
</evidence>
<organism evidence="3 4">
    <name type="scientific">Cellvibrio zantedeschiae</name>
    <dbReference type="NCBI Taxonomy" id="1237077"/>
    <lineage>
        <taxon>Bacteria</taxon>
        <taxon>Pseudomonadati</taxon>
        <taxon>Pseudomonadota</taxon>
        <taxon>Gammaproteobacteria</taxon>
        <taxon>Cellvibrionales</taxon>
        <taxon>Cellvibrionaceae</taxon>
        <taxon>Cellvibrio</taxon>
    </lineage>
</organism>
<feature type="transmembrane region" description="Helical" evidence="2">
    <location>
        <begin position="79"/>
        <end position="100"/>
    </location>
</feature>
<dbReference type="EMBL" id="BMYZ01000001">
    <property type="protein sequence ID" value="GGY65377.1"/>
    <property type="molecule type" value="Genomic_DNA"/>
</dbReference>
<evidence type="ECO:0000256" key="2">
    <source>
        <dbReference type="SAM" id="Phobius"/>
    </source>
</evidence>
<gene>
    <name evidence="3" type="ORF">GCM10011613_06540</name>
</gene>